<dbReference type="InterPro" id="IPR013087">
    <property type="entry name" value="Znf_C2H2_type"/>
</dbReference>
<evidence type="ECO:0000313" key="2">
    <source>
        <dbReference type="EMBL" id="CAB4032979.1"/>
    </source>
</evidence>
<keyword evidence="3" id="KW-1185">Reference proteome</keyword>
<proteinExistence type="predicted"/>
<dbReference type="AlphaFoldDB" id="A0A6S7LJ97"/>
<accession>A0A6S7LJ97</accession>
<dbReference type="OrthoDB" id="10034966at2759"/>
<protein>
    <submittedName>
        <fullName evidence="2">Uncharacterized protein LOC109201527</fullName>
    </submittedName>
</protein>
<gene>
    <name evidence="2" type="ORF">PACLA_8A040735</name>
</gene>
<feature type="region of interest" description="Disordered" evidence="1">
    <location>
        <begin position="84"/>
        <end position="115"/>
    </location>
</feature>
<dbReference type="PROSITE" id="PS00028">
    <property type="entry name" value="ZINC_FINGER_C2H2_1"/>
    <property type="match status" value="1"/>
</dbReference>
<comment type="caution">
    <text evidence="2">The sequence shown here is derived from an EMBL/GenBank/DDBJ whole genome shotgun (WGS) entry which is preliminary data.</text>
</comment>
<evidence type="ECO:0000256" key="1">
    <source>
        <dbReference type="SAM" id="MobiDB-lite"/>
    </source>
</evidence>
<dbReference type="EMBL" id="CACRXK020018855">
    <property type="protein sequence ID" value="CAB4032979.1"/>
    <property type="molecule type" value="Genomic_DNA"/>
</dbReference>
<dbReference type="Proteomes" id="UP001152795">
    <property type="component" value="Unassembled WGS sequence"/>
</dbReference>
<dbReference type="PANTHER" id="PTHR31912">
    <property type="entry name" value="IP13529P"/>
    <property type="match status" value="1"/>
</dbReference>
<dbReference type="PANTHER" id="PTHR31912:SF34">
    <property type="entry name" value="NOTOCHORD-RELATED PROTEIN"/>
    <property type="match status" value="1"/>
</dbReference>
<organism evidence="2 3">
    <name type="scientific">Paramuricea clavata</name>
    <name type="common">Red gorgonian</name>
    <name type="synonym">Violescent sea-whip</name>
    <dbReference type="NCBI Taxonomy" id="317549"/>
    <lineage>
        <taxon>Eukaryota</taxon>
        <taxon>Metazoa</taxon>
        <taxon>Cnidaria</taxon>
        <taxon>Anthozoa</taxon>
        <taxon>Octocorallia</taxon>
        <taxon>Malacalcyonacea</taxon>
        <taxon>Plexauridae</taxon>
        <taxon>Paramuricea</taxon>
    </lineage>
</organism>
<sequence>MGHYFSAHSKELNFFVMCGVNDCPATFRRYHSFYKHVARNHEDEYQSDIGGPADILGDINGTINGDIQHMDQDLDQDIQHVDHESDEIGGDSDSSSDNSDYDLYEAPNTNGESSASDFQRTEAFYILKVKKRNNITQVAMDNIIDSTSGIVQSNMDLAKTSLINAWENHDHTKDFSEVIKETFANIPKPFSALRTNYLQTSFIKKNLNYVEIKEVVLGKKISIKHWKNKRVLVEKDETYIYIPIVESLRQLLSNKKVAKLVIRKPRYCDSGIYYDICDGELFKNDPFFMEHQDAIQIIIYHDAVEVCNPLGSHAGIHKLDMFYYTIGNLNPKLRSKHCAVRLLDIHKLENGCPFVVNGGEKVIFGKVVSCAGDTEGQHEWGGYKVGVGFAFHKCRHCQCHYDAMQQSFYDYDFHAKSKETHERHCKEIDEAPTEQLKTDLKTTYGINHRSSLCDLHDFDITTQLPQYIMHTLLEGVVQYELRHILAHYISTGEFTLAQLNAAITSQCYGYSEVSDKPDALRESVFQGEERYKLKYNAAQARLFLRLIPFILCSLVSEDDHIYPLITELLAICQIVFSPVISLETINLLRLLIGEHLAHFKEHFPEINITPKQHYLIHLPKMIKLLGPLVRHSCFSFESAHNYFKELARKQNFKNLAKLLAERCQLKECSNFGDLSEDARSHPLFSSERKYGSLSTAGESVKRNLREHMDSCGLMPGIKLQNVYKATWVVCHGTDFRKSGVIMCDIDKDLLSPMFGVIKQIWIVSDFIYFEYIPFETLCFSERFQAYHVRETVAAETVITSYESLVDFNVFHHHEDSEGEIYVPVKYDIGDLIEQHAKGKNPLKV</sequence>
<name>A0A6S7LJ97_PARCT</name>
<reference evidence="2" key="1">
    <citation type="submission" date="2020-04" db="EMBL/GenBank/DDBJ databases">
        <authorList>
            <person name="Alioto T."/>
            <person name="Alioto T."/>
            <person name="Gomez Garrido J."/>
        </authorList>
    </citation>
    <scope>NUCLEOTIDE SEQUENCE</scope>
    <source>
        <strain evidence="2">A484AB</strain>
    </source>
</reference>
<evidence type="ECO:0000313" key="3">
    <source>
        <dbReference type="Proteomes" id="UP001152795"/>
    </source>
</evidence>